<dbReference type="GO" id="GO:0031419">
    <property type="term" value="F:cobalamin binding"/>
    <property type="evidence" value="ECO:0007669"/>
    <property type="project" value="InterPro"/>
</dbReference>
<reference evidence="1" key="1">
    <citation type="submission" date="2022-10" db="EMBL/GenBank/DDBJ databases">
        <title>The WGS of Solirubrobacter ginsenosidimutans DSM 21036.</title>
        <authorList>
            <person name="Jiang Z."/>
        </authorList>
    </citation>
    <scope>NUCLEOTIDE SEQUENCE</scope>
    <source>
        <strain evidence="1">DSM 21036</strain>
    </source>
</reference>
<gene>
    <name evidence="1" type="ORF">OM076_29690</name>
</gene>
<dbReference type="AlphaFoldDB" id="A0A9X3N017"/>
<dbReference type="GO" id="GO:0046872">
    <property type="term" value="F:metal ion binding"/>
    <property type="evidence" value="ECO:0007669"/>
    <property type="project" value="InterPro"/>
</dbReference>
<sequence length="524" mass="55844">MPPTTAFCRAHGVAHELEFKRRARDAGRITYHMHVGLTDWPATEAAVRFVHDELAARGHTIERFGLCLDRAMGLPSEQRAAARRETGPRLDADDWAKVAALPVQPHLGDHMIGTPASLENTRAALAAGITSIGNLGQFFAFEPPGGYDDTELTRQVVRAIRAMAATDGTLVHSYLDDGPAVQFADYGMFAGWAALELYVVEELLGARLAHSYGGLIPEPLDRAAVGFALDDLRGRDSIGTMVYGNTVDYTSDHVRNTAVLANYLLVDVGAQLHRPTGHAINPVPLTEAERIPSAEEILEVQLLAREIEREARRGAPLTDWAKLERHGADLADAAARFRDHVLARLDDAGTDVRDPAAVLLALRRAEPAELEAGFSGGSQRPTWKAGIVAREAARIARATPRLDGARVMLVVLEVHDVIRDALARALTGAGADVIVLSSAATPAQVAAAATQEDADAVVVGSYNGGALSLGRELRAGYDGLTIFGGILNEDLGGEVPIDARPGLEELGITVADDAADVGRLIASR</sequence>
<keyword evidence="2" id="KW-1185">Reference proteome</keyword>
<organism evidence="1 2">
    <name type="scientific">Solirubrobacter ginsenosidimutans</name>
    <dbReference type="NCBI Taxonomy" id="490573"/>
    <lineage>
        <taxon>Bacteria</taxon>
        <taxon>Bacillati</taxon>
        <taxon>Actinomycetota</taxon>
        <taxon>Thermoleophilia</taxon>
        <taxon>Solirubrobacterales</taxon>
        <taxon>Solirubrobacteraceae</taxon>
        <taxon>Solirubrobacter</taxon>
    </lineage>
</organism>
<name>A0A9X3N017_9ACTN</name>
<proteinExistence type="predicted"/>
<evidence type="ECO:0008006" key="3">
    <source>
        <dbReference type="Google" id="ProtNLM"/>
    </source>
</evidence>
<evidence type="ECO:0000313" key="2">
    <source>
        <dbReference type="Proteomes" id="UP001149140"/>
    </source>
</evidence>
<dbReference type="RefSeq" id="WP_270043733.1">
    <property type="nucleotide sequence ID" value="NZ_JAPDOD010000034.1"/>
</dbReference>
<dbReference type="Gene3D" id="3.40.50.280">
    <property type="entry name" value="Cobalamin-binding domain"/>
    <property type="match status" value="1"/>
</dbReference>
<evidence type="ECO:0000313" key="1">
    <source>
        <dbReference type="EMBL" id="MDA0164480.1"/>
    </source>
</evidence>
<dbReference type="EMBL" id="JAPDOD010000034">
    <property type="protein sequence ID" value="MDA0164480.1"/>
    <property type="molecule type" value="Genomic_DNA"/>
</dbReference>
<protein>
    <recommendedName>
        <fullName evidence="3">B12-binding domain-containing protein</fullName>
    </recommendedName>
</protein>
<dbReference type="SUPFAM" id="SSF52242">
    <property type="entry name" value="Cobalamin (vitamin B12)-binding domain"/>
    <property type="match status" value="1"/>
</dbReference>
<dbReference type="Proteomes" id="UP001149140">
    <property type="component" value="Unassembled WGS sequence"/>
</dbReference>
<comment type="caution">
    <text evidence="1">The sequence shown here is derived from an EMBL/GenBank/DDBJ whole genome shotgun (WGS) entry which is preliminary data.</text>
</comment>
<accession>A0A9X3N017</accession>
<dbReference type="InterPro" id="IPR036724">
    <property type="entry name" value="Cobalamin-bd_sf"/>
</dbReference>